<protein>
    <recommendedName>
        <fullName evidence="3">Lipid-A-disaccharide synthase</fullName>
    </recommendedName>
</protein>
<keyword evidence="2" id="KW-1185">Reference proteome</keyword>
<dbReference type="Proteomes" id="UP000006727">
    <property type="component" value="Chromosome 8"/>
</dbReference>
<reference evidence="1 2" key="2">
    <citation type="journal article" date="2018" name="Plant J.">
        <title>The Physcomitrella patens chromosome-scale assembly reveals moss genome structure and evolution.</title>
        <authorList>
            <person name="Lang D."/>
            <person name="Ullrich K.K."/>
            <person name="Murat F."/>
            <person name="Fuchs J."/>
            <person name="Jenkins J."/>
            <person name="Haas F.B."/>
            <person name="Piednoel M."/>
            <person name="Gundlach H."/>
            <person name="Van Bel M."/>
            <person name="Meyberg R."/>
            <person name="Vives C."/>
            <person name="Morata J."/>
            <person name="Symeonidi A."/>
            <person name="Hiss M."/>
            <person name="Muchero W."/>
            <person name="Kamisugi Y."/>
            <person name="Saleh O."/>
            <person name="Blanc G."/>
            <person name="Decker E.L."/>
            <person name="van Gessel N."/>
            <person name="Grimwood J."/>
            <person name="Hayes R.D."/>
            <person name="Graham S.W."/>
            <person name="Gunter L.E."/>
            <person name="McDaniel S.F."/>
            <person name="Hoernstein S.N.W."/>
            <person name="Larsson A."/>
            <person name="Li F.W."/>
            <person name="Perroud P.F."/>
            <person name="Phillips J."/>
            <person name="Ranjan P."/>
            <person name="Rokshar D.S."/>
            <person name="Rothfels C.J."/>
            <person name="Schneider L."/>
            <person name="Shu S."/>
            <person name="Stevenson D.W."/>
            <person name="Thummler F."/>
            <person name="Tillich M."/>
            <person name="Villarreal Aguilar J.C."/>
            <person name="Widiez T."/>
            <person name="Wong G.K."/>
            <person name="Wymore A."/>
            <person name="Zhang Y."/>
            <person name="Zimmer A.D."/>
            <person name="Quatrano R.S."/>
            <person name="Mayer K.F.X."/>
            <person name="Goodstein D."/>
            <person name="Casacuberta J.M."/>
            <person name="Vandepoele K."/>
            <person name="Reski R."/>
            <person name="Cuming A.C."/>
            <person name="Tuskan G.A."/>
            <person name="Maumus F."/>
            <person name="Salse J."/>
            <person name="Schmutz J."/>
            <person name="Rensing S.A."/>
        </authorList>
    </citation>
    <scope>NUCLEOTIDE SEQUENCE [LARGE SCALE GENOMIC DNA]</scope>
    <source>
        <strain evidence="1 2">cv. Gransden 2004</strain>
    </source>
</reference>
<dbReference type="GeneID" id="112285494"/>
<evidence type="ECO:0000313" key="2">
    <source>
        <dbReference type="Proteomes" id="UP000006727"/>
    </source>
</evidence>
<reference evidence="1" key="3">
    <citation type="submission" date="2020-12" db="UniProtKB">
        <authorList>
            <consortium name="EnsemblPlants"/>
        </authorList>
    </citation>
    <scope>IDENTIFICATION</scope>
</reference>
<dbReference type="Gramene" id="Pp3c8_24300V3.2">
    <property type="protein sequence ID" value="Pp3c8_24300V3.2"/>
    <property type="gene ID" value="Pp3c8_24300"/>
</dbReference>
<dbReference type="EnsemblPlants" id="Pp3c8_24300V3.2">
    <property type="protein sequence ID" value="Pp3c8_24300V3.2"/>
    <property type="gene ID" value="Pp3c8_24300"/>
</dbReference>
<proteinExistence type="predicted"/>
<evidence type="ECO:0000313" key="1">
    <source>
        <dbReference type="EnsemblPlants" id="Pp3c8_24300V3.2"/>
    </source>
</evidence>
<dbReference type="InParanoid" id="A0A7I4EGV6"/>
<dbReference type="GO" id="GO:0016020">
    <property type="term" value="C:membrane"/>
    <property type="evidence" value="ECO:0007669"/>
    <property type="project" value="GOC"/>
</dbReference>
<name>A0A7I4EGV6_PHYPA</name>
<dbReference type="PANTHER" id="PTHR30372">
    <property type="entry name" value="LIPID-A-DISACCHARIDE SYNTHASE"/>
    <property type="match status" value="1"/>
</dbReference>
<evidence type="ECO:0008006" key="3">
    <source>
        <dbReference type="Google" id="ProtNLM"/>
    </source>
</evidence>
<accession>A0A7I4EGV6</accession>
<dbReference type="InterPro" id="IPR003835">
    <property type="entry name" value="Glyco_trans_19"/>
</dbReference>
<dbReference type="PANTHER" id="PTHR30372:SF5">
    <property type="entry name" value="LIPID-A-DISACCHARIDE SYNTHASE"/>
    <property type="match status" value="1"/>
</dbReference>
<dbReference type="OMA" id="LGGDQFW"/>
<dbReference type="AlphaFoldDB" id="A0A7I4EGV6"/>
<organism evidence="1 2">
    <name type="scientific">Physcomitrium patens</name>
    <name type="common">Spreading-leaved earth moss</name>
    <name type="synonym">Physcomitrella patens</name>
    <dbReference type="NCBI Taxonomy" id="3218"/>
    <lineage>
        <taxon>Eukaryota</taxon>
        <taxon>Viridiplantae</taxon>
        <taxon>Streptophyta</taxon>
        <taxon>Embryophyta</taxon>
        <taxon>Bryophyta</taxon>
        <taxon>Bryophytina</taxon>
        <taxon>Bryopsida</taxon>
        <taxon>Funariidae</taxon>
        <taxon>Funariales</taxon>
        <taxon>Funariaceae</taxon>
        <taxon>Physcomitrium</taxon>
    </lineage>
</organism>
<sequence>MAGSMCPATVLSGPSCARVSSPSWNVLNRASKCFIRVSKFAPLFCGALKTRKRGSPVNFTVIPGISDQSTIFRVSVKSSHIRAEVKNEPVDVVILTNGPGEVATWVKPVVARLRRTAEDHAMDMRISVLLAPCPHASGKELQLLQSFDEIDRCQGPEEFYSLLLLGRTRSGWDWRRRGVCIFLGGDQFNTLILGWRLGYKTVVYAEDAARWPGFVDLYMLRSEELVLEVPQWARSRCLVVGDLFVDAVGCSPSSISWSLSDKLQSRAQDRNVVPIVGLLPGSKDAKLAIGVPYFMAVADHLHQLLQGQVRFVLPLAPTVTVTELERFADAASNPLISRFHWSSGHFVGKQSVKVEKISKLRQEEPEEGSTWNSSELLKVEELGQLVTEGGVVIDIQQQFPPYSLYQGCSVCLTTVGTNTAELGTLGVPMLVVLPTYFLETFRGATGGILGLLSAIPGQAGAAMAHFVNLFILKTAGFISWPNRWAGETIVPELIGEIDPQEVAALAAEYLQSPDRLQAMHERLLDLQMPRSVSKGGAAHSIAVAVQQLL</sequence>
<dbReference type="EMBL" id="ABEU02000008">
    <property type="status" value="NOT_ANNOTATED_CDS"/>
    <property type="molecule type" value="Genomic_DNA"/>
</dbReference>
<dbReference type="GO" id="GO:0008915">
    <property type="term" value="F:lipid-A-disaccharide synthase activity"/>
    <property type="evidence" value="ECO:0007669"/>
    <property type="project" value="InterPro"/>
</dbReference>
<gene>
    <name evidence="1" type="primary">LOC112285494</name>
</gene>
<dbReference type="GO" id="GO:0009245">
    <property type="term" value="P:lipid A biosynthetic process"/>
    <property type="evidence" value="ECO:0000318"/>
    <property type="project" value="GO_Central"/>
</dbReference>
<reference evidence="1 2" key="1">
    <citation type="journal article" date="2008" name="Science">
        <title>The Physcomitrella genome reveals evolutionary insights into the conquest of land by plants.</title>
        <authorList>
            <person name="Rensing S."/>
            <person name="Lang D."/>
            <person name="Zimmer A."/>
            <person name="Terry A."/>
            <person name="Salamov A."/>
            <person name="Shapiro H."/>
            <person name="Nishiyama T."/>
            <person name="Perroud P.-F."/>
            <person name="Lindquist E."/>
            <person name="Kamisugi Y."/>
            <person name="Tanahashi T."/>
            <person name="Sakakibara K."/>
            <person name="Fujita T."/>
            <person name="Oishi K."/>
            <person name="Shin-I T."/>
            <person name="Kuroki Y."/>
            <person name="Toyoda A."/>
            <person name="Suzuki Y."/>
            <person name="Hashimoto A."/>
            <person name="Yamaguchi K."/>
            <person name="Sugano A."/>
            <person name="Kohara Y."/>
            <person name="Fujiyama A."/>
            <person name="Anterola A."/>
            <person name="Aoki S."/>
            <person name="Ashton N."/>
            <person name="Barbazuk W.B."/>
            <person name="Barker E."/>
            <person name="Bennetzen J."/>
            <person name="Bezanilla M."/>
            <person name="Blankenship R."/>
            <person name="Cho S.H."/>
            <person name="Dutcher S."/>
            <person name="Estelle M."/>
            <person name="Fawcett J.A."/>
            <person name="Gundlach H."/>
            <person name="Hanada K."/>
            <person name="Heyl A."/>
            <person name="Hicks K.A."/>
            <person name="Hugh J."/>
            <person name="Lohr M."/>
            <person name="Mayer K."/>
            <person name="Melkozernov A."/>
            <person name="Murata T."/>
            <person name="Nelson D."/>
            <person name="Pils B."/>
            <person name="Prigge M."/>
            <person name="Reiss B."/>
            <person name="Renner T."/>
            <person name="Rombauts S."/>
            <person name="Rushton P."/>
            <person name="Sanderfoot A."/>
            <person name="Schween G."/>
            <person name="Shiu S.-H."/>
            <person name="Stueber K."/>
            <person name="Theodoulou F.L."/>
            <person name="Tu H."/>
            <person name="Van de Peer Y."/>
            <person name="Verrier P.J."/>
            <person name="Waters E."/>
            <person name="Wood A."/>
            <person name="Yang L."/>
            <person name="Cove D."/>
            <person name="Cuming A."/>
            <person name="Hasebe M."/>
            <person name="Lucas S."/>
            <person name="Mishler D.B."/>
            <person name="Reski R."/>
            <person name="Grigoriev I."/>
            <person name="Quatrano R.S."/>
            <person name="Boore J.L."/>
        </authorList>
    </citation>
    <scope>NUCLEOTIDE SEQUENCE [LARGE SCALE GENOMIC DNA]</scope>
    <source>
        <strain evidence="1 2">cv. Gransden 2004</strain>
    </source>
</reference>
<dbReference type="GO" id="GO:0005543">
    <property type="term" value="F:phospholipid binding"/>
    <property type="evidence" value="ECO:0000318"/>
    <property type="project" value="GO_Central"/>
</dbReference>
<dbReference type="RefSeq" id="XP_024382140.1">
    <property type="nucleotide sequence ID" value="XM_024526372.2"/>
</dbReference>